<dbReference type="Gene3D" id="3.30.565.10">
    <property type="entry name" value="Histidine kinase-like ATPase, C-terminal domain"/>
    <property type="match status" value="1"/>
</dbReference>
<dbReference type="InterPro" id="IPR001404">
    <property type="entry name" value="Hsp90_fam"/>
</dbReference>
<feature type="compositionally biased region" description="Basic and acidic residues" evidence="5">
    <location>
        <begin position="291"/>
        <end position="307"/>
    </location>
</feature>
<dbReference type="Proteomes" id="UP000030750">
    <property type="component" value="Unassembled WGS sequence"/>
</dbReference>
<keyword evidence="7" id="KW-0346">Stress response</keyword>
<reference evidence="7" key="1">
    <citation type="submission" date="2013-10" db="EMBL/GenBank/DDBJ databases">
        <title>Genomic analysis of the causative agents of coccidiosis in chickens.</title>
        <authorList>
            <person name="Reid A.J."/>
            <person name="Blake D."/>
            <person name="Billington K."/>
            <person name="Browne H."/>
            <person name="Dunn M."/>
            <person name="Hung S."/>
            <person name="Kawahara F."/>
            <person name="Miranda-Saavedra D."/>
            <person name="Mourier T."/>
            <person name="Nagra H."/>
            <person name="Otto T.D."/>
            <person name="Rawlings N."/>
            <person name="Sanchez A."/>
            <person name="Sanders M."/>
            <person name="Subramaniam C."/>
            <person name="Tay Y."/>
            <person name="Dear P."/>
            <person name="Doerig C."/>
            <person name="Gruber A."/>
            <person name="Parkinson J."/>
            <person name="Shirley M."/>
            <person name="Wan K.L."/>
            <person name="Berriman M."/>
            <person name="Tomley F."/>
            <person name="Pain A."/>
        </authorList>
    </citation>
    <scope>NUCLEOTIDE SEQUENCE [LARGE SCALE GENOMIC DNA]</scope>
    <source>
        <strain evidence="7">Houghton</strain>
    </source>
</reference>
<dbReference type="GO" id="GO:0016887">
    <property type="term" value="F:ATP hydrolysis activity"/>
    <property type="evidence" value="ECO:0007669"/>
    <property type="project" value="InterPro"/>
</dbReference>
<dbReference type="GO" id="GO:0051082">
    <property type="term" value="F:unfolded protein binding"/>
    <property type="evidence" value="ECO:0007669"/>
    <property type="project" value="InterPro"/>
</dbReference>
<dbReference type="GO" id="GO:0140662">
    <property type="term" value="F:ATP-dependent protein folding chaperone"/>
    <property type="evidence" value="ECO:0007669"/>
    <property type="project" value="InterPro"/>
</dbReference>
<dbReference type="InterPro" id="IPR019805">
    <property type="entry name" value="Heat_shock_protein_90_CS"/>
</dbReference>
<comment type="similarity">
    <text evidence="1">Belongs to the heat shock protein 90 family.</text>
</comment>
<dbReference type="OrthoDB" id="28737at2759"/>
<keyword evidence="4" id="KW-0143">Chaperone</keyword>
<keyword evidence="2" id="KW-0547">Nucleotide-binding</keyword>
<feature type="signal peptide" evidence="6">
    <location>
        <begin position="1"/>
        <end position="23"/>
    </location>
</feature>
<dbReference type="EMBL" id="HG713156">
    <property type="protein sequence ID" value="CDJ52590.1"/>
    <property type="molecule type" value="Genomic_DNA"/>
</dbReference>
<keyword evidence="8" id="KW-1185">Reference proteome</keyword>
<gene>
    <name evidence="7" type="ORF">EBH_0050800</name>
</gene>
<reference evidence="7" key="2">
    <citation type="submission" date="2013-10" db="EMBL/GenBank/DDBJ databases">
        <authorList>
            <person name="Aslett M."/>
        </authorList>
    </citation>
    <scope>NUCLEOTIDE SEQUENCE [LARGE SCALE GENOMIC DNA]</scope>
    <source>
        <strain evidence="7">Houghton</strain>
    </source>
</reference>
<dbReference type="PANTHER" id="PTHR11528">
    <property type="entry name" value="HEAT SHOCK PROTEIN 90 FAMILY MEMBER"/>
    <property type="match status" value="1"/>
</dbReference>
<evidence type="ECO:0000256" key="3">
    <source>
        <dbReference type="ARBA" id="ARBA00022840"/>
    </source>
</evidence>
<dbReference type="VEuPathDB" id="ToxoDB:EBH_0050800"/>
<keyword evidence="3" id="KW-0067">ATP-binding</keyword>
<protein>
    <submittedName>
        <fullName evidence="7">Heat shock protein 90, putative</fullName>
    </submittedName>
</protein>
<evidence type="ECO:0000256" key="5">
    <source>
        <dbReference type="SAM" id="MobiDB-lite"/>
    </source>
</evidence>
<feature type="chain" id="PRO_5004674285" evidence="6">
    <location>
        <begin position="24"/>
        <end position="323"/>
    </location>
</feature>
<dbReference type="FunFam" id="3.30.565.10:FF:000005">
    <property type="entry name" value="Heat shock protein 90"/>
    <property type="match status" value="1"/>
</dbReference>
<dbReference type="Pfam" id="PF13589">
    <property type="entry name" value="HATPase_c_3"/>
    <property type="match status" value="1"/>
</dbReference>
<dbReference type="InterPro" id="IPR036890">
    <property type="entry name" value="HATPase_C_sf"/>
</dbReference>
<dbReference type="Pfam" id="PF00183">
    <property type="entry name" value="HSP90"/>
    <property type="match status" value="1"/>
</dbReference>
<dbReference type="InterPro" id="IPR020575">
    <property type="entry name" value="Hsp90_N"/>
</dbReference>
<accession>U6LXR2</accession>
<evidence type="ECO:0000256" key="1">
    <source>
        <dbReference type="ARBA" id="ARBA00008239"/>
    </source>
</evidence>
<dbReference type="GO" id="GO:0005524">
    <property type="term" value="F:ATP binding"/>
    <property type="evidence" value="ECO:0007669"/>
    <property type="project" value="UniProtKB-KW"/>
</dbReference>
<evidence type="ECO:0000256" key="2">
    <source>
        <dbReference type="ARBA" id="ARBA00022741"/>
    </source>
</evidence>
<dbReference type="CDD" id="cd16927">
    <property type="entry name" value="HATPase_Hsp90-like"/>
    <property type="match status" value="1"/>
</dbReference>
<feature type="compositionally biased region" description="Acidic residues" evidence="5">
    <location>
        <begin position="308"/>
        <end position="317"/>
    </location>
</feature>
<dbReference type="SUPFAM" id="SSF55874">
    <property type="entry name" value="ATPase domain of HSP90 chaperone/DNA topoisomerase II/histidine kinase"/>
    <property type="match status" value="1"/>
</dbReference>
<proteinExistence type="inferred from homology"/>
<keyword evidence="6" id="KW-0732">Signal</keyword>
<dbReference type="PROSITE" id="PS00298">
    <property type="entry name" value="HSP90"/>
    <property type="match status" value="1"/>
</dbReference>
<evidence type="ECO:0000256" key="4">
    <source>
        <dbReference type="ARBA" id="ARBA00023186"/>
    </source>
</evidence>
<sequence>MLRRLFLPVGLLSLCSLSCSSVAEDAAAAAAAAGEAAVAAEAKGLEETLVSLPDLKGQEDGQHETHEYQAEVSRLMDIIINSLYTQRDVFLRELISNAVDALEKARFLSLTGDTSSSSSSSSSGEELAVFIESSPENKIVSVCDNGVGMSKQELITNLGTVAKSGTSNFLETVAAAAKGQNELSLVGQFGVGFYSSFLVADRVSVVSRSRGEDQYIWQSSADAKYYINKDPRGNTIKRGTCVVLHLKADATEFAKEEILKKLASRYSQFLAFPIYIKSKKIVTEEVEVEEEKEKEKKEGEEEKKDDVQVEDVQEETEGDKVGL</sequence>
<evidence type="ECO:0000313" key="8">
    <source>
        <dbReference type="Proteomes" id="UP000030750"/>
    </source>
</evidence>
<evidence type="ECO:0000313" key="7">
    <source>
        <dbReference type="EMBL" id="CDJ52590.1"/>
    </source>
</evidence>
<dbReference type="AlphaFoldDB" id="U6LXR2"/>
<organism evidence="7 8">
    <name type="scientific">Eimeria brunetti</name>
    <dbReference type="NCBI Taxonomy" id="51314"/>
    <lineage>
        <taxon>Eukaryota</taxon>
        <taxon>Sar</taxon>
        <taxon>Alveolata</taxon>
        <taxon>Apicomplexa</taxon>
        <taxon>Conoidasida</taxon>
        <taxon>Coccidia</taxon>
        <taxon>Eucoccidiorida</taxon>
        <taxon>Eimeriorina</taxon>
        <taxon>Eimeriidae</taxon>
        <taxon>Eimeria</taxon>
    </lineage>
</organism>
<name>U6LXR2_9EIME</name>
<evidence type="ECO:0000256" key="6">
    <source>
        <dbReference type="SAM" id="SignalP"/>
    </source>
</evidence>
<dbReference type="PRINTS" id="PR00775">
    <property type="entry name" value="HEATSHOCK90"/>
</dbReference>
<feature type="region of interest" description="Disordered" evidence="5">
    <location>
        <begin position="287"/>
        <end position="323"/>
    </location>
</feature>